<dbReference type="InterPro" id="IPR048424">
    <property type="entry name" value="YqbF_HeH"/>
</dbReference>
<dbReference type="Gene3D" id="3.40.5.20">
    <property type="entry name" value="YqbF domain"/>
    <property type="match status" value="1"/>
</dbReference>
<feature type="domain" description="YqbF C-terminal" evidence="2">
    <location>
        <begin position="58"/>
        <end position="95"/>
    </location>
</feature>
<dbReference type="EMBL" id="JXBC01000001">
    <property type="protein sequence ID" value="KIU12909.1"/>
    <property type="molecule type" value="Genomic_DNA"/>
</dbReference>
<dbReference type="Proteomes" id="UP000032247">
    <property type="component" value="Unassembled WGS sequence"/>
</dbReference>
<evidence type="ECO:0000259" key="1">
    <source>
        <dbReference type="Pfam" id="PF14553"/>
    </source>
</evidence>
<dbReference type="SUPFAM" id="SSF160059">
    <property type="entry name" value="PriA/YqbF domain"/>
    <property type="match status" value="1"/>
</dbReference>
<dbReference type="InterPro" id="IPR036269">
    <property type="entry name" value="Rho_N_sf"/>
</dbReference>
<dbReference type="InterPro" id="IPR027926">
    <property type="entry name" value="YqbF_N"/>
</dbReference>
<feature type="domain" description="Uncharacterised protein YqbF N-terminal" evidence="1">
    <location>
        <begin position="7"/>
        <end position="44"/>
    </location>
</feature>
<dbReference type="Gene3D" id="1.10.720.10">
    <property type="match status" value="1"/>
</dbReference>
<accession>A0A0D1JK56</accession>
<evidence type="ECO:0000313" key="4">
    <source>
        <dbReference type="Proteomes" id="UP000032247"/>
    </source>
</evidence>
<dbReference type="PATRIC" id="fig|1423.173.peg.25"/>
<reference evidence="3 4" key="1">
    <citation type="submission" date="2014-12" db="EMBL/GenBank/DDBJ databases">
        <title>Comparative genome analysis of Bacillus coagulans HM-08, Clostridium butyricum HM-68, Bacillus subtilis HM-66 and Bacillus licheniformis BL-09.</title>
        <authorList>
            <person name="Zhang H."/>
        </authorList>
    </citation>
    <scope>NUCLEOTIDE SEQUENCE [LARGE SCALE GENOMIC DNA]</scope>
    <source>
        <strain evidence="3 4">HM-66</strain>
    </source>
</reference>
<gene>
    <name evidence="3" type="ORF">SC09_Contig17orf00026</name>
</gene>
<evidence type="ECO:0000259" key="2">
    <source>
        <dbReference type="Pfam" id="PF21488"/>
    </source>
</evidence>
<dbReference type="Pfam" id="PF14553">
    <property type="entry name" value="YqbF"/>
    <property type="match status" value="1"/>
</dbReference>
<name>A0A0D1JK56_BACIU</name>
<dbReference type="Pfam" id="PF21488">
    <property type="entry name" value="YqbF_HeH"/>
    <property type="match status" value="1"/>
</dbReference>
<dbReference type="InterPro" id="IPR036840">
    <property type="entry name" value="YqbF_dom_sf"/>
</dbReference>
<protein>
    <submittedName>
        <fullName evidence="3">Uncharacterized protein</fullName>
    </submittedName>
</protein>
<evidence type="ECO:0000313" key="3">
    <source>
        <dbReference type="EMBL" id="KIU12909.1"/>
    </source>
</evidence>
<comment type="caution">
    <text evidence="3">The sequence shown here is derived from an EMBL/GenBank/DDBJ whole genome shotgun (WGS) entry which is preliminary data.</text>
</comment>
<dbReference type="SUPFAM" id="SSF68912">
    <property type="entry name" value="Rho N-terminal domain-like"/>
    <property type="match status" value="1"/>
</dbReference>
<proteinExistence type="predicted"/>
<dbReference type="AlphaFoldDB" id="A0A0D1JK56"/>
<sequence length="103" mass="11729">MYIAKLIKGKTYNVMGVTFRAGASQTVSKKLYEYLNENPYFMLDKNLNNQKDDPINYTESELKGMNKAEHESIISNLGGNPSDFKNADERIAYILNQIDNKGE</sequence>
<organism evidence="3 4">
    <name type="scientific">Bacillus subtilis</name>
    <dbReference type="NCBI Taxonomy" id="1423"/>
    <lineage>
        <taxon>Bacteria</taxon>
        <taxon>Bacillati</taxon>
        <taxon>Bacillota</taxon>
        <taxon>Bacilli</taxon>
        <taxon>Bacillales</taxon>
        <taxon>Bacillaceae</taxon>
        <taxon>Bacillus</taxon>
    </lineage>
</organism>